<gene>
    <name evidence="2" type="ORF">N7469_001645</name>
</gene>
<feature type="compositionally biased region" description="Basic and acidic residues" evidence="1">
    <location>
        <begin position="43"/>
        <end position="74"/>
    </location>
</feature>
<dbReference type="EMBL" id="JAPQKT010000001">
    <property type="protein sequence ID" value="KAJ5243318.1"/>
    <property type="molecule type" value="Genomic_DNA"/>
</dbReference>
<evidence type="ECO:0000256" key="1">
    <source>
        <dbReference type="SAM" id="MobiDB-lite"/>
    </source>
</evidence>
<dbReference type="OrthoDB" id="4188258at2759"/>
<reference evidence="2" key="2">
    <citation type="journal article" date="2023" name="IMA Fungus">
        <title>Comparative genomic study of the Penicillium genus elucidates a diverse pangenome and 15 lateral gene transfer events.</title>
        <authorList>
            <person name="Petersen C."/>
            <person name="Sorensen T."/>
            <person name="Nielsen M.R."/>
            <person name="Sondergaard T.E."/>
            <person name="Sorensen J.L."/>
            <person name="Fitzpatrick D.A."/>
            <person name="Frisvad J.C."/>
            <person name="Nielsen K.L."/>
        </authorList>
    </citation>
    <scope>NUCLEOTIDE SEQUENCE</scope>
    <source>
        <strain evidence="2">IBT 23319</strain>
    </source>
</reference>
<comment type="caution">
    <text evidence="2">The sequence shown here is derived from an EMBL/GenBank/DDBJ whole genome shotgun (WGS) entry which is preliminary data.</text>
</comment>
<evidence type="ECO:0000313" key="2">
    <source>
        <dbReference type="EMBL" id="KAJ5243318.1"/>
    </source>
</evidence>
<evidence type="ECO:0000313" key="3">
    <source>
        <dbReference type="Proteomes" id="UP001147733"/>
    </source>
</evidence>
<reference evidence="2" key="1">
    <citation type="submission" date="2022-11" db="EMBL/GenBank/DDBJ databases">
        <authorList>
            <person name="Petersen C."/>
        </authorList>
    </citation>
    <scope>NUCLEOTIDE SEQUENCE</scope>
    <source>
        <strain evidence="2">IBT 23319</strain>
    </source>
</reference>
<organism evidence="2 3">
    <name type="scientific">Penicillium citrinum</name>
    <dbReference type="NCBI Taxonomy" id="5077"/>
    <lineage>
        <taxon>Eukaryota</taxon>
        <taxon>Fungi</taxon>
        <taxon>Dikarya</taxon>
        <taxon>Ascomycota</taxon>
        <taxon>Pezizomycotina</taxon>
        <taxon>Eurotiomycetes</taxon>
        <taxon>Eurotiomycetidae</taxon>
        <taxon>Eurotiales</taxon>
        <taxon>Aspergillaceae</taxon>
        <taxon>Penicillium</taxon>
    </lineage>
</organism>
<feature type="region of interest" description="Disordered" evidence="1">
    <location>
        <begin position="1"/>
        <end position="74"/>
    </location>
</feature>
<sequence length="74" mass="8634">MRDGRTRFTTSHRLHPNYIEPAPKASSRGLTPMNVQAHSSRLRSREVSERKQVGDAESLFHAEQRRRDEAEEKF</sequence>
<dbReference type="RefSeq" id="XP_056506322.1">
    <property type="nucleotide sequence ID" value="XM_056640565.1"/>
</dbReference>
<protein>
    <submittedName>
        <fullName evidence="2">Uncharacterized protein</fullName>
    </submittedName>
</protein>
<keyword evidence="3" id="KW-1185">Reference proteome</keyword>
<proteinExistence type="predicted"/>
<dbReference type="AlphaFoldDB" id="A0A9W9PFN0"/>
<accession>A0A9W9PFN0</accession>
<dbReference type="GeneID" id="81379732"/>
<dbReference type="Proteomes" id="UP001147733">
    <property type="component" value="Unassembled WGS sequence"/>
</dbReference>
<name>A0A9W9PFN0_PENCI</name>